<dbReference type="GO" id="GO:0046872">
    <property type="term" value="F:metal ion binding"/>
    <property type="evidence" value="ECO:0007669"/>
    <property type="project" value="UniProtKB-KW"/>
</dbReference>
<dbReference type="InterPro" id="IPR025877">
    <property type="entry name" value="MobA-like_NTP_Trfase"/>
</dbReference>
<dbReference type="CDD" id="cd02503">
    <property type="entry name" value="MobA"/>
    <property type="match status" value="1"/>
</dbReference>
<evidence type="ECO:0000256" key="7">
    <source>
        <dbReference type="ARBA" id="ARBA00023150"/>
    </source>
</evidence>
<organism evidence="9 10">
    <name type="scientific">Chitinophaga barathri</name>
    <dbReference type="NCBI Taxonomy" id="1647451"/>
    <lineage>
        <taxon>Bacteria</taxon>
        <taxon>Pseudomonadati</taxon>
        <taxon>Bacteroidota</taxon>
        <taxon>Chitinophagia</taxon>
        <taxon>Chitinophagales</taxon>
        <taxon>Chitinophagaceae</taxon>
        <taxon>Chitinophaga</taxon>
    </lineage>
</organism>
<evidence type="ECO:0000313" key="10">
    <source>
        <dbReference type="Proteomes" id="UP000279089"/>
    </source>
</evidence>
<dbReference type="PANTHER" id="PTHR19136:SF81">
    <property type="entry name" value="MOLYBDENUM COFACTOR GUANYLYLTRANSFERASE"/>
    <property type="match status" value="1"/>
</dbReference>
<feature type="domain" description="MobA-like NTP transferase" evidence="8">
    <location>
        <begin position="17"/>
        <end position="155"/>
    </location>
</feature>
<dbReference type="AlphaFoldDB" id="A0A3N4MD64"/>
<dbReference type="OrthoDB" id="9788394at2"/>
<proteinExistence type="predicted"/>
<dbReference type="GO" id="GO:0016779">
    <property type="term" value="F:nucleotidyltransferase activity"/>
    <property type="evidence" value="ECO:0007669"/>
    <property type="project" value="UniProtKB-KW"/>
</dbReference>
<keyword evidence="10" id="KW-1185">Reference proteome</keyword>
<name>A0A3N4MD64_9BACT</name>
<evidence type="ECO:0000256" key="6">
    <source>
        <dbReference type="ARBA" id="ARBA00023134"/>
    </source>
</evidence>
<dbReference type="InterPro" id="IPR013482">
    <property type="entry name" value="Molybde_CF_guanTrfase"/>
</dbReference>
<keyword evidence="1" id="KW-0963">Cytoplasm</keyword>
<evidence type="ECO:0000313" key="9">
    <source>
        <dbReference type="EMBL" id="RPD41385.1"/>
    </source>
</evidence>
<evidence type="ECO:0000256" key="1">
    <source>
        <dbReference type="ARBA" id="ARBA00022490"/>
    </source>
</evidence>
<evidence type="ECO:0000256" key="2">
    <source>
        <dbReference type="ARBA" id="ARBA00022679"/>
    </source>
</evidence>
<evidence type="ECO:0000259" key="8">
    <source>
        <dbReference type="Pfam" id="PF12804"/>
    </source>
</evidence>
<keyword evidence="3" id="KW-0479">Metal-binding</keyword>
<evidence type="ECO:0000256" key="5">
    <source>
        <dbReference type="ARBA" id="ARBA00022842"/>
    </source>
</evidence>
<dbReference type="GO" id="GO:0005525">
    <property type="term" value="F:GTP binding"/>
    <property type="evidence" value="ECO:0007669"/>
    <property type="project" value="UniProtKB-KW"/>
</dbReference>
<dbReference type="PANTHER" id="PTHR19136">
    <property type="entry name" value="MOLYBDENUM COFACTOR GUANYLYLTRANSFERASE"/>
    <property type="match status" value="1"/>
</dbReference>
<comment type="caution">
    <text evidence="9">The sequence shown here is derived from an EMBL/GenBank/DDBJ whole genome shotgun (WGS) entry which is preliminary data.</text>
</comment>
<dbReference type="Gene3D" id="3.90.550.10">
    <property type="entry name" value="Spore Coat Polysaccharide Biosynthesis Protein SpsA, Chain A"/>
    <property type="match status" value="1"/>
</dbReference>
<keyword evidence="7" id="KW-0501">Molybdenum cofactor biosynthesis</keyword>
<keyword evidence="9" id="KW-0548">Nucleotidyltransferase</keyword>
<gene>
    <name evidence="9" type="ORF">EG028_08680</name>
</gene>
<accession>A0A3N4MD64</accession>
<dbReference type="Pfam" id="PF12804">
    <property type="entry name" value="NTP_transf_3"/>
    <property type="match status" value="1"/>
</dbReference>
<dbReference type="GO" id="GO:0006777">
    <property type="term" value="P:Mo-molybdopterin cofactor biosynthetic process"/>
    <property type="evidence" value="ECO:0007669"/>
    <property type="project" value="UniProtKB-KW"/>
</dbReference>
<dbReference type="Proteomes" id="UP000279089">
    <property type="component" value="Unassembled WGS sequence"/>
</dbReference>
<keyword evidence="5" id="KW-0460">Magnesium</keyword>
<evidence type="ECO:0000256" key="4">
    <source>
        <dbReference type="ARBA" id="ARBA00022741"/>
    </source>
</evidence>
<keyword evidence="6" id="KW-0342">GTP-binding</keyword>
<dbReference type="EMBL" id="RMBX01000004">
    <property type="protein sequence ID" value="RPD41385.1"/>
    <property type="molecule type" value="Genomic_DNA"/>
</dbReference>
<keyword evidence="4" id="KW-0547">Nucleotide-binding</keyword>
<reference evidence="10" key="1">
    <citation type="submission" date="2018-11" db="EMBL/GenBank/DDBJ databases">
        <title>Chitinophaga lutea sp.nov., isolate from arsenic contaminated soil.</title>
        <authorList>
            <person name="Zong Y."/>
        </authorList>
    </citation>
    <scope>NUCLEOTIDE SEQUENCE [LARGE SCALE GENOMIC DNA]</scope>
    <source>
        <strain evidence="10">YLT18</strain>
    </source>
</reference>
<evidence type="ECO:0000256" key="3">
    <source>
        <dbReference type="ARBA" id="ARBA00022723"/>
    </source>
</evidence>
<keyword evidence="2 9" id="KW-0808">Transferase</keyword>
<sequence>MVQNSLQKREVNMALKGLVLCGGKSLRMQQDKSTISYHGLPQWQYLYNLLKEFVPEVWLSAREGQEFPGCGNIIHDSVEGAGPSAGLLSAYAHDPAASWLVLACDLPLISAQSISLLLEKRQPRLAATSFISPFNEQPEPLIAIWEPAALEQLANDFREGKTCPRKTLSGMEVALIENPYRREQYNANTPEEMENAKEKLK</sequence>
<protein>
    <submittedName>
        <fullName evidence="9">Molybdenum cofactor guanylyltransferase</fullName>
    </submittedName>
</protein>
<dbReference type="InterPro" id="IPR029044">
    <property type="entry name" value="Nucleotide-diphossugar_trans"/>
</dbReference>
<dbReference type="SUPFAM" id="SSF53448">
    <property type="entry name" value="Nucleotide-diphospho-sugar transferases"/>
    <property type="match status" value="1"/>
</dbReference>